<feature type="domain" description="ABC transporter" evidence="11">
    <location>
        <begin position="258"/>
        <end position="505"/>
    </location>
</feature>
<dbReference type="RefSeq" id="WP_111162526.1">
    <property type="nucleotide sequence ID" value="NZ_PCDP01000048.1"/>
</dbReference>
<proteinExistence type="inferred from homology"/>
<dbReference type="InterPro" id="IPR050107">
    <property type="entry name" value="ABC_carbohydrate_import_ATPase"/>
</dbReference>
<dbReference type="PROSITE" id="PS00211">
    <property type="entry name" value="ABC_TRANSPORTER_1"/>
    <property type="match status" value="1"/>
</dbReference>
<sequence length="505" mass="54216">MSLPFLTMNGVVKRFGGVQALRGVDFELRSGEIHALLGENGAGKSTLMNILSGVHTPDQGTVMIDGAAVRFANPREAQAAGIATIFQELDLVPGLDVASNLFLGRELVRPGGFLDVAGMREQARKRLTAIELDIDVERPVGELSIGHRQVVAIVKALSYATRALIMDEPTAALTVSEVDRLFTIMRRLSASGVGIVYISHRLEEVPQVADRVTVMRDGRVAGTTAPQAPQAELVRLLVGRPLEELFPLRTHKVGRRLLHLEDARFVPIRASAGWQAPKKISLDVHEGEIVGLAGVMGAGRTELLSALYGTGLPGRWAGTIEMDSRAVRLESIRASRRAGIAYVTDDRRGGGLMLRAAVGRNLVMSVLRRISPRGFMSAAREAAAVARSFGQFDIRPRNAAIAVGALSGGNQQKVVLAKEILGNPRLLLLDEPTRGVDVGAKAEIYARLRELSSQGLGILVASSEMPELIGLCDRIVVLREGRNVAEFDSGVDEHTVLAAATRKAS</sequence>
<organism evidence="12 13">
    <name type="scientific">Rhizobium tubonense</name>
    <dbReference type="NCBI Taxonomy" id="484088"/>
    <lineage>
        <taxon>Bacteria</taxon>
        <taxon>Pseudomonadati</taxon>
        <taxon>Pseudomonadota</taxon>
        <taxon>Alphaproteobacteria</taxon>
        <taxon>Hyphomicrobiales</taxon>
        <taxon>Rhizobiaceae</taxon>
        <taxon>Rhizobium/Agrobacterium group</taxon>
        <taxon>Rhizobium</taxon>
    </lineage>
</organism>
<dbReference type="Pfam" id="PF00005">
    <property type="entry name" value="ABC_tran"/>
    <property type="match status" value="2"/>
</dbReference>
<evidence type="ECO:0000256" key="6">
    <source>
        <dbReference type="ARBA" id="ARBA00022737"/>
    </source>
</evidence>
<evidence type="ECO:0000256" key="4">
    <source>
        <dbReference type="ARBA" id="ARBA00022475"/>
    </source>
</evidence>
<dbReference type="Proteomes" id="UP000248925">
    <property type="component" value="Unassembled WGS sequence"/>
</dbReference>
<evidence type="ECO:0000256" key="3">
    <source>
        <dbReference type="ARBA" id="ARBA00022448"/>
    </source>
</evidence>
<keyword evidence="10" id="KW-0472">Membrane</keyword>
<comment type="similarity">
    <text evidence="2">Belongs to the ABC transporter superfamily.</text>
</comment>
<keyword evidence="7" id="KW-0547">Nucleotide-binding</keyword>
<evidence type="ECO:0000256" key="7">
    <source>
        <dbReference type="ARBA" id="ARBA00022741"/>
    </source>
</evidence>
<dbReference type="GO" id="GO:0016887">
    <property type="term" value="F:ATP hydrolysis activity"/>
    <property type="evidence" value="ECO:0007669"/>
    <property type="project" value="InterPro"/>
</dbReference>
<dbReference type="OrthoDB" id="9805029at2"/>
<feature type="domain" description="ABC transporter" evidence="11">
    <location>
        <begin position="6"/>
        <end position="242"/>
    </location>
</feature>
<evidence type="ECO:0000256" key="5">
    <source>
        <dbReference type="ARBA" id="ARBA00022597"/>
    </source>
</evidence>
<dbReference type="InterPro" id="IPR017871">
    <property type="entry name" value="ABC_transporter-like_CS"/>
</dbReference>
<evidence type="ECO:0000313" key="12">
    <source>
        <dbReference type="EMBL" id="PZM10587.1"/>
    </source>
</evidence>
<dbReference type="PANTHER" id="PTHR43790">
    <property type="entry name" value="CARBOHYDRATE TRANSPORT ATP-BINDING PROTEIN MG119-RELATED"/>
    <property type="match status" value="1"/>
</dbReference>
<keyword evidence="3" id="KW-0813">Transport</keyword>
<name>A0A2W4CBA7_9HYPH</name>
<dbReference type="SMART" id="SM00382">
    <property type="entry name" value="AAA"/>
    <property type="match status" value="2"/>
</dbReference>
<keyword evidence="9" id="KW-1278">Translocase</keyword>
<accession>A0A2W4CBA7</accession>
<keyword evidence="4" id="KW-1003">Cell membrane</keyword>
<dbReference type="GO" id="GO:0005886">
    <property type="term" value="C:plasma membrane"/>
    <property type="evidence" value="ECO:0007669"/>
    <property type="project" value="UniProtKB-SubCell"/>
</dbReference>
<dbReference type="PROSITE" id="PS50893">
    <property type="entry name" value="ABC_TRANSPORTER_2"/>
    <property type="match status" value="2"/>
</dbReference>
<dbReference type="InterPro" id="IPR027417">
    <property type="entry name" value="P-loop_NTPase"/>
</dbReference>
<dbReference type="EMBL" id="PCDP01000048">
    <property type="protein sequence ID" value="PZM10587.1"/>
    <property type="molecule type" value="Genomic_DNA"/>
</dbReference>
<dbReference type="CDD" id="cd03215">
    <property type="entry name" value="ABC_Carb_Monos_II"/>
    <property type="match status" value="1"/>
</dbReference>
<dbReference type="PANTHER" id="PTHR43790:SF9">
    <property type="entry name" value="GALACTOFURANOSE TRANSPORTER ATP-BINDING PROTEIN YTFR"/>
    <property type="match status" value="1"/>
</dbReference>
<keyword evidence="8" id="KW-0067">ATP-binding</keyword>
<evidence type="ECO:0000256" key="10">
    <source>
        <dbReference type="ARBA" id="ARBA00023136"/>
    </source>
</evidence>
<evidence type="ECO:0000256" key="2">
    <source>
        <dbReference type="ARBA" id="ARBA00005417"/>
    </source>
</evidence>
<dbReference type="InterPro" id="IPR003439">
    <property type="entry name" value="ABC_transporter-like_ATP-bd"/>
</dbReference>
<evidence type="ECO:0000256" key="8">
    <source>
        <dbReference type="ARBA" id="ARBA00022840"/>
    </source>
</evidence>
<dbReference type="Gene3D" id="3.40.50.300">
    <property type="entry name" value="P-loop containing nucleotide triphosphate hydrolases"/>
    <property type="match status" value="2"/>
</dbReference>
<protein>
    <submittedName>
        <fullName evidence="12">Sugar ABC transporter</fullName>
    </submittedName>
</protein>
<dbReference type="GO" id="GO:0005524">
    <property type="term" value="F:ATP binding"/>
    <property type="evidence" value="ECO:0007669"/>
    <property type="project" value="UniProtKB-KW"/>
</dbReference>
<dbReference type="AlphaFoldDB" id="A0A2W4CBA7"/>
<keyword evidence="5" id="KW-0762">Sugar transport</keyword>
<dbReference type="FunFam" id="3.40.50.300:FF:000127">
    <property type="entry name" value="Ribose import ATP-binding protein RbsA"/>
    <property type="match status" value="1"/>
</dbReference>
<dbReference type="InterPro" id="IPR003593">
    <property type="entry name" value="AAA+_ATPase"/>
</dbReference>
<comment type="subcellular location">
    <subcellularLocation>
        <location evidence="1">Cell membrane</location>
        <topology evidence="1">Peripheral membrane protein</topology>
    </subcellularLocation>
</comment>
<evidence type="ECO:0000256" key="9">
    <source>
        <dbReference type="ARBA" id="ARBA00022967"/>
    </source>
</evidence>
<gene>
    <name evidence="12" type="ORF">CPY51_22740</name>
</gene>
<reference evidence="12 13" key="1">
    <citation type="journal article" date="2018" name="Sci. Rep.">
        <title>Rhizobium tumorigenes sp. nov., a novel plant tumorigenic bacterium isolated from cane gall tumors on thornless blackberry.</title>
        <authorList>
            <person name="Kuzmanovi N."/>
            <person name="Smalla K."/>
            <person name="Gronow S."/>
            <person name="PuBawska J."/>
        </authorList>
    </citation>
    <scope>NUCLEOTIDE SEQUENCE [LARGE SCALE GENOMIC DNA]</scope>
    <source>
        <strain evidence="12 13">CCBAU 85046</strain>
    </source>
</reference>
<dbReference type="CDD" id="cd03216">
    <property type="entry name" value="ABC_Carb_Monos_I"/>
    <property type="match status" value="1"/>
</dbReference>
<dbReference type="SUPFAM" id="SSF52540">
    <property type="entry name" value="P-loop containing nucleoside triphosphate hydrolases"/>
    <property type="match status" value="2"/>
</dbReference>
<evidence type="ECO:0000256" key="1">
    <source>
        <dbReference type="ARBA" id="ARBA00004202"/>
    </source>
</evidence>
<evidence type="ECO:0000313" key="13">
    <source>
        <dbReference type="Proteomes" id="UP000248925"/>
    </source>
</evidence>
<keyword evidence="13" id="KW-1185">Reference proteome</keyword>
<keyword evidence="6" id="KW-0677">Repeat</keyword>
<comment type="caution">
    <text evidence="12">The sequence shown here is derived from an EMBL/GenBank/DDBJ whole genome shotgun (WGS) entry which is preliminary data.</text>
</comment>
<evidence type="ECO:0000259" key="11">
    <source>
        <dbReference type="PROSITE" id="PS50893"/>
    </source>
</evidence>